<evidence type="ECO:0000313" key="2">
    <source>
        <dbReference type="EMBL" id="BDE05090.1"/>
    </source>
</evidence>
<feature type="compositionally biased region" description="Low complexity" evidence="1">
    <location>
        <begin position="1"/>
        <end position="11"/>
    </location>
</feature>
<name>A0AAN1XSN9_UNVUL</name>
<reference evidence="2 3" key="1">
    <citation type="journal article" date="2022" name="ISME Commun">
        <title>Vulcanimicrobium alpinus gen. nov. sp. nov., the first cultivated representative of the candidate phylum 'Eremiobacterota', is a metabolically versatile aerobic anoxygenic phototroph.</title>
        <authorList>
            <person name="Yabe S."/>
            <person name="Muto K."/>
            <person name="Abe K."/>
            <person name="Yokota A."/>
            <person name="Staudigel H."/>
            <person name="Tebo B.M."/>
        </authorList>
    </citation>
    <scope>NUCLEOTIDE SEQUENCE [LARGE SCALE GENOMIC DNA]</scope>
    <source>
        <strain evidence="2 3">WC8-2</strain>
    </source>
</reference>
<accession>A0AAN1XSN9</accession>
<protein>
    <submittedName>
        <fullName evidence="2">Uncharacterized protein</fullName>
    </submittedName>
</protein>
<evidence type="ECO:0000256" key="1">
    <source>
        <dbReference type="SAM" id="MobiDB-lite"/>
    </source>
</evidence>
<dbReference type="EMBL" id="AP025523">
    <property type="protein sequence ID" value="BDE05090.1"/>
    <property type="molecule type" value="Genomic_DNA"/>
</dbReference>
<dbReference type="AlphaFoldDB" id="A0AAN1XSN9"/>
<dbReference type="RefSeq" id="WP_317996156.1">
    <property type="nucleotide sequence ID" value="NZ_AP025523.1"/>
</dbReference>
<keyword evidence="3" id="KW-1185">Reference proteome</keyword>
<dbReference type="Proteomes" id="UP001317532">
    <property type="component" value="Chromosome"/>
</dbReference>
<sequence length="48" mass="5004">MTTAAAPAPAAVSGARAHVRTVRPEPARPCVGRTRPDFASFRGWGVSI</sequence>
<evidence type="ECO:0000313" key="3">
    <source>
        <dbReference type="Proteomes" id="UP001317532"/>
    </source>
</evidence>
<feature type="region of interest" description="Disordered" evidence="1">
    <location>
        <begin position="1"/>
        <end position="34"/>
    </location>
</feature>
<gene>
    <name evidence="2" type="ORF">WPS_03660</name>
</gene>
<proteinExistence type="predicted"/>
<organism evidence="2 3">
    <name type="scientific">Vulcanimicrobium alpinum</name>
    <dbReference type="NCBI Taxonomy" id="3016050"/>
    <lineage>
        <taxon>Bacteria</taxon>
        <taxon>Bacillati</taxon>
        <taxon>Vulcanimicrobiota</taxon>
        <taxon>Vulcanimicrobiia</taxon>
        <taxon>Vulcanimicrobiales</taxon>
        <taxon>Vulcanimicrobiaceae</taxon>
        <taxon>Vulcanimicrobium</taxon>
    </lineage>
</organism>
<dbReference type="KEGG" id="vab:WPS_03660"/>